<keyword evidence="1" id="KW-1133">Transmembrane helix</keyword>
<protein>
    <submittedName>
        <fullName evidence="2">Uncharacterized protein</fullName>
    </submittedName>
</protein>
<sequence length="87" mass="9404">MRLILPVPLTSIIYERASLALTLSLVSLLFMVKLPTPPLNEAGAPAGRGSATILTGLAAILFRIVWYESKKSSKILRGAFDPARILI</sequence>
<evidence type="ECO:0000313" key="2">
    <source>
        <dbReference type="EMBL" id="MPN08123.1"/>
    </source>
</evidence>
<accession>A0A645F6L9</accession>
<keyword evidence="1" id="KW-0812">Transmembrane</keyword>
<name>A0A645F6L9_9ZZZZ</name>
<organism evidence="2">
    <name type="scientific">bioreactor metagenome</name>
    <dbReference type="NCBI Taxonomy" id="1076179"/>
    <lineage>
        <taxon>unclassified sequences</taxon>
        <taxon>metagenomes</taxon>
        <taxon>ecological metagenomes</taxon>
    </lineage>
</organism>
<gene>
    <name evidence="2" type="ORF">SDC9_155401</name>
</gene>
<feature type="transmembrane region" description="Helical" evidence="1">
    <location>
        <begin position="12"/>
        <end position="34"/>
    </location>
</feature>
<comment type="caution">
    <text evidence="2">The sequence shown here is derived from an EMBL/GenBank/DDBJ whole genome shotgun (WGS) entry which is preliminary data.</text>
</comment>
<reference evidence="2" key="1">
    <citation type="submission" date="2019-08" db="EMBL/GenBank/DDBJ databases">
        <authorList>
            <person name="Kucharzyk K."/>
            <person name="Murdoch R.W."/>
            <person name="Higgins S."/>
            <person name="Loffler F."/>
        </authorList>
    </citation>
    <scope>NUCLEOTIDE SEQUENCE</scope>
</reference>
<dbReference type="AlphaFoldDB" id="A0A645F6L9"/>
<keyword evidence="1" id="KW-0472">Membrane</keyword>
<evidence type="ECO:0000256" key="1">
    <source>
        <dbReference type="SAM" id="Phobius"/>
    </source>
</evidence>
<feature type="transmembrane region" description="Helical" evidence="1">
    <location>
        <begin position="46"/>
        <end position="67"/>
    </location>
</feature>
<proteinExistence type="predicted"/>
<dbReference type="EMBL" id="VSSQ01054143">
    <property type="protein sequence ID" value="MPN08123.1"/>
    <property type="molecule type" value="Genomic_DNA"/>
</dbReference>